<sequence>MATYRRLPTLLGTKDMVPLTQEAGRTMAEVGGELKEVVVATADTLSTMPGIVEGGVYLAGSGSTGLGATFVTLSAVYTSLMLTGALGQRLPRAFVEATIAKKDAADGVAAPYVPYETATRLPQFYLLWFGVMGNAIVGASIISCAKTLMSEIFGPSFPLVVDGAFAASFVAGLSVANLGGRLFWPSISDALGRRSTYITFGLLGVPLLLAMPTMNAMAVSGESTLPLWGFVASTSALVSCYGGLMGILPPYLNDLYGAKNATSIYGRVLTGWAASVAGGPILMTYLRDGSHAEQLAKLAERVDPAQFAEAFGAPVSEMATLSKANAVTIPRLLELLPEGTQNPSYMLYDSTLYTMAGVVGLACIANALVRPIPRKYFVSGRGGPPCRP</sequence>
<accession>A0A7S3B349</accession>
<feature type="transmembrane region" description="Helical" evidence="1">
    <location>
        <begin position="227"/>
        <end position="252"/>
    </location>
</feature>
<keyword evidence="1" id="KW-0812">Transmembrane</keyword>
<keyword evidence="1" id="KW-0472">Membrane</keyword>
<protein>
    <recommendedName>
        <fullName evidence="3">Major facilitator superfamily (MFS) profile domain-containing protein</fullName>
    </recommendedName>
</protein>
<evidence type="ECO:0000256" key="1">
    <source>
        <dbReference type="SAM" id="Phobius"/>
    </source>
</evidence>
<dbReference type="AlphaFoldDB" id="A0A7S3B349"/>
<proteinExistence type="predicted"/>
<evidence type="ECO:0008006" key="3">
    <source>
        <dbReference type="Google" id="ProtNLM"/>
    </source>
</evidence>
<dbReference type="EMBL" id="HBHX01039047">
    <property type="protein sequence ID" value="CAE0121026.1"/>
    <property type="molecule type" value="Transcribed_RNA"/>
</dbReference>
<organism evidence="2">
    <name type="scientific">Haptolina ericina</name>
    <dbReference type="NCBI Taxonomy" id="156174"/>
    <lineage>
        <taxon>Eukaryota</taxon>
        <taxon>Haptista</taxon>
        <taxon>Haptophyta</taxon>
        <taxon>Prymnesiophyceae</taxon>
        <taxon>Prymnesiales</taxon>
        <taxon>Prymnesiaceae</taxon>
        <taxon>Haptolina</taxon>
    </lineage>
</organism>
<gene>
    <name evidence="2" type="ORF">HERI1096_LOCUS21727</name>
</gene>
<feature type="transmembrane region" description="Helical" evidence="1">
    <location>
        <begin position="352"/>
        <end position="369"/>
    </location>
</feature>
<reference evidence="2" key="1">
    <citation type="submission" date="2021-01" db="EMBL/GenBank/DDBJ databases">
        <authorList>
            <person name="Corre E."/>
            <person name="Pelletier E."/>
            <person name="Niang G."/>
            <person name="Scheremetjew M."/>
            <person name="Finn R."/>
            <person name="Kale V."/>
            <person name="Holt S."/>
            <person name="Cochrane G."/>
            <person name="Meng A."/>
            <person name="Brown T."/>
            <person name="Cohen L."/>
        </authorList>
    </citation>
    <scope>NUCLEOTIDE SEQUENCE</scope>
    <source>
        <strain evidence="2">CCMP281</strain>
    </source>
</reference>
<feature type="transmembrane region" description="Helical" evidence="1">
    <location>
        <begin position="124"/>
        <end position="143"/>
    </location>
</feature>
<dbReference type="SUPFAM" id="SSF103473">
    <property type="entry name" value="MFS general substrate transporter"/>
    <property type="match status" value="1"/>
</dbReference>
<feature type="transmembrane region" description="Helical" evidence="1">
    <location>
        <begin position="163"/>
        <end position="184"/>
    </location>
</feature>
<feature type="transmembrane region" description="Helical" evidence="1">
    <location>
        <begin position="264"/>
        <end position="286"/>
    </location>
</feature>
<keyword evidence="1" id="KW-1133">Transmembrane helix</keyword>
<dbReference type="InterPro" id="IPR036259">
    <property type="entry name" value="MFS_trans_sf"/>
</dbReference>
<name>A0A7S3B349_9EUKA</name>
<feature type="transmembrane region" description="Helical" evidence="1">
    <location>
        <begin position="196"/>
        <end position="215"/>
    </location>
</feature>
<evidence type="ECO:0000313" key="2">
    <source>
        <dbReference type="EMBL" id="CAE0121026.1"/>
    </source>
</evidence>